<dbReference type="Proteomes" id="UP001324427">
    <property type="component" value="Unassembled WGS sequence"/>
</dbReference>
<gene>
    <name evidence="1" type="ORF">LTR36_001462</name>
</gene>
<comment type="caution">
    <text evidence="1">The sequence shown here is derived from an EMBL/GenBank/DDBJ whole genome shotgun (WGS) entry which is preliminary data.</text>
</comment>
<keyword evidence="2" id="KW-1185">Reference proteome</keyword>
<accession>A0AAV9J3I4</accession>
<evidence type="ECO:0008006" key="3">
    <source>
        <dbReference type="Google" id="ProtNLM"/>
    </source>
</evidence>
<dbReference type="AlphaFoldDB" id="A0AAV9J3I4"/>
<reference evidence="1 2" key="1">
    <citation type="submission" date="2021-11" db="EMBL/GenBank/DDBJ databases">
        <title>Black yeast isolated from Biological Soil Crust.</title>
        <authorList>
            <person name="Kurbessoian T."/>
        </authorList>
    </citation>
    <scope>NUCLEOTIDE SEQUENCE [LARGE SCALE GENOMIC DNA]</scope>
    <source>
        <strain evidence="1 2">CCFEE 5522</strain>
    </source>
</reference>
<evidence type="ECO:0000313" key="2">
    <source>
        <dbReference type="Proteomes" id="UP001324427"/>
    </source>
</evidence>
<proteinExistence type="predicted"/>
<sequence length="170" mass="19183">MRNKPADEGSRFAAAAGAVVAKDRSSRWKSDKYIAVEMISDWKLDSEHPRQPRRAYHWEFAHGELAEDIPRHLPKDNQEPDAKCPVKDTEAWVYPSIYICRANSVTRTRTEVRPGATLIAAPPSLGRSWFKELKKFIDLDQLDVQVRIAVAGAGAQDDAENRCMQCTVCD</sequence>
<organism evidence="1 2">
    <name type="scientific">Oleoguttula mirabilis</name>
    <dbReference type="NCBI Taxonomy" id="1507867"/>
    <lineage>
        <taxon>Eukaryota</taxon>
        <taxon>Fungi</taxon>
        <taxon>Dikarya</taxon>
        <taxon>Ascomycota</taxon>
        <taxon>Pezizomycotina</taxon>
        <taxon>Dothideomycetes</taxon>
        <taxon>Dothideomycetidae</taxon>
        <taxon>Mycosphaerellales</taxon>
        <taxon>Teratosphaeriaceae</taxon>
        <taxon>Oleoguttula</taxon>
    </lineage>
</organism>
<name>A0AAV9J3I4_9PEZI</name>
<dbReference type="EMBL" id="JAVFHQ010000124">
    <property type="protein sequence ID" value="KAK4539124.1"/>
    <property type="molecule type" value="Genomic_DNA"/>
</dbReference>
<protein>
    <recommendedName>
        <fullName evidence="3">SNF2 N-terminal domain-containing protein</fullName>
    </recommendedName>
</protein>
<evidence type="ECO:0000313" key="1">
    <source>
        <dbReference type="EMBL" id="KAK4539124.1"/>
    </source>
</evidence>